<dbReference type="EMBL" id="JAVSNH010000002">
    <property type="protein sequence ID" value="MDT4514302.1"/>
    <property type="molecule type" value="Genomic_DNA"/>
</dbReference>
<organism evidence="3 4">
    <name type="scientific">Bacteroides cellulosilyticus</name>
    <dbReference type="NCBI Taxonomy" id="246787"/>
    <lineage>
        <taxon>Bacteria</taxon>
        <taxon>Pseudomonadati</taxon>
        <taxon>Bacteroidota</taxon>
        <taxon>Bacteroidia</taxon>
        <taxon>Bacteroidales</taxon>
        <taxon>Bacteroidaceae</taxon>
        <taxon>Bacteroides</taxon>
    </lineage>
</organism>
<feature type="region of interest" description="Disordered" evidence="1">
    <location>
        <begin position="313"/>
        <end position="334"/>
    </location>
</feature>
<dbReference type="PROSITE" id="PS51257">
    <property type="entry name" value="PROKAR_LIPOPROTEIN"/>
    <property type="match status" value="1"/>
</dbReference>
<comment type="caution">
    <text evidence="3">The sequence shown here is derived from an EMBL/GenBank/DDBJ whole genome shotgun (WGS) entry which is preliminary data.</text>
</comment>
<evidence type="ECO:0000313" key="4">
    <source>
        <dbReference type="Proteomes" id="UP001266995"/>
    </source>
</evidence>
<gene>
    <name evidence="3" type="ORF">RO785_25385</name>
</gene>
<keyword evidence="2" id="KW-0732">Signal</keyword>
<dbReference type="Proteomes" id="UP001266995">
    <property type="component" value="Unassembled WGS sequence"/>
</dbReference>
<proteinExistence type="predicted"/>
<dbReference type="CDD" id="cd13120">
    <property type="entry name" value="BF2867_like_N"/>
    <property type="match status" value="1"/>
</dbReference>
<evidence type="ECO:0000256" key="2">
    <source>
        <dbReference type="SAM" id="SignalP"/>
    </source>
</evidence>
<sequence>MKKILLAAVAALAIVGCSQNEEIEKAGEKAEINVGTVVKTGTKAVVTDNGNFNAFTVKAYVVEEANIATSGLGTVYMDADYTGGQSKWTTSSGTFYWPLDNTTQKLKEMHFFAYPTTNPKMSYSDTNKGNPTLSFAVGATADEQKDLVVAYAKVVDNIPSGNTLALTFKHVLTRINFSYKPEKGGYTYTITEIKINDVSGGTATYTYNAATPWSAGNNSNVTYEYPLIDNPVKETDSDFYPLGKADGALVLLPQDVANKTITITYTTADSNYTYFSGTKTVTLPAGAKWEAGKNIRYKLTLPLGAEEIKVSTQVEDVNEGGNEVTPDTPVTPAE</sequence>
<evidence type="ECO:0000256" key="1">
    <source>
        <dbReference type="SAM" id="MobiDB-lite"/>
    </source>
</evidence>
<reference evidence="3" key="1">
    <citation type="submission" date="2023-08" db="EMBL/GenBank/DDBJ databases">
        <title>Reintroducing virulent viruses to syntetic microbiomes.</title>
        <authorList>
            <person name="Wilde J."/>
            <person name="Boyes R."/>
            <person name="Robinson A.V."/>
            <person name="Daisley B.A."/>
            <person name="Allen-Vercoe E."/>
        </authorList>
    </citation>
    <scope>NUCLEOTIDE SEQUENCE</scope>
    <source>
        <strain evidence="3">225I_12FAA</strain>
    </source>
</reference>
<dbReference type="RefSeq" id="WP_195511936.1">
    <property type="nucleotide sequence ID" value="NZ_JADMQL010000003.1"/>
</dbReference>
<protein>
    <submittedName>
        <fullName evidence="3">Fimbrillin family protein</fullName>
    </submittedName>
</protein>
<feature type="chain" id="PRO_5043813041" evidence="2">
    <location>
        <begin position="21"/>
        <end position="334"/>
    </location>
</feature>
<dbReference type="InterPro" id="IPR025049">
    <property type="entry name" value="Mfa-like_1"/>
</dbReference>
<dbReference type="AlphaFoldDB" id="A0AAW8VN34"/>
<evidence type="ECO:0000313" key="3">
    <source>
        <dbReference type="EMBL" id="MDT4514302.1"/>
    </source>
</evidence>
<dbReference type="CDD" id="cd13121">
    <property type="entry name" value="BF2867_like_C"/>
    <property type="match status" value="1"/>
</dbReference>
<name>A0AAW8VN34_9BACE</name>
<feature type="signal peptide" evidence="2">
    <location>
        <begin position="1"/>
        <end position="20"/>
    </location>
</feature>
<dbReference type="Pfam" id="PF13149">
    <property type="entry name" value="Mfa_like_1"/>
    <property type="match status" value="1"/>
</dbReference>
<accession>A0AAW8VN34</accession>